<comment type="similarity">
    <text evidence="1">Belongs to the ComF/GntX family.</text>
</comment>
<sequence>MKILQSLQELIFPVRCLGCSALGIEICSQCRRFWHPRIIRTASRLSPHFPIYSSIPYSPVAGRVLLAAKENGISSADKLLTDALTFALTYCLDETLATFIVPIPSRKEVARMRGRQFIAVIATDAGEFTSTPIHELLTHVRKVKDQSTLNAKSRSINLDGALISRRFVGGNAVLIDDLVTTGATLHEAARALRARGITVAAAVTACVAEPLR</sequence>
<evidence type="ECO:0000259" key="2">
    <source>
        <dbReference type="Pfam" id="PF00156"/>
    </source>
</evidence>
<reference evidence="3" key="1">
    <citation type="submission" date="2020-05" db="EMBL/GenBank/DDBJ databases">
        <authorList>
            <person name="Chiriac C."/>
            <person name="Salcher M."/>
            <person name="Ghai R."/>
            <person name="Kavagutti S V."/>
        </authorList>
    </citation>
    <scope>NUCLEOTIDE SEQUENCE</scope>
</reference>
<dbReference type="Gene3D" id="3.40.50.2020">
    <property type="match status" value="1"/>
</dbReference>
<dbReference type="PANTHER" id="PTHR47505:SF1">
    <property type="entry name" value="DNA UTILIZATION PROTEIN YHGH"/>
    <property type="match status" value="1"/>
</dbReference>
<evidence type="ECO:0000256" key="1">
    <source>
        <dbReference type="ARBA" id="ARBA00008007"/>
    </source>
</evidence>
<dbReference type="AlphaFoldDB" id="A0A6J5YIU5"/>
<dbReference type="PANTHER" id="PTHR47505">
    <property type="entry name" value="DNA UTILIZATION PROTEIN YHGH"/>
    <property type="match status" value="1"/>
</dbReference>
<name>A0A6J5YIU5_9ZZZZ</name>
<dbReference type="InterPro" id="IPR000836">
    <property type="entry name" value="PRTase_dom"/>
</dbReference>
<dbReference type="SUPFAM" id="SSF53271">
    <property type="entry name" value="PRTase-like"/>
    <property type="match status" value="1"/>
</dbReference>
<protein>
    <submittedName>
        <fullName evidence="3">Unannotated protein</fullName>
    </submittedName>
</protein>
<dbReference type="EMBL" id="CAESAB010000002">
    <property type="protein sequence ID" value="CAB4330241.1"/>
    <property type="molecule type" value="Genomic_DNA"/>
</dbReference>
<gene>
    <name evidence="3" type="ORF">UFOPK3820_00101</name>
</gene>
<organism evidence="3">
    <name type="scientific">freshwater metagenome</name>
    <dbReference type="NCBI Taxonomy" id="449393"/>
    <lineage>
        <taxon>unclassified sequences</taxon>
        <taxon>metagenomes</taxon>
        <taxon>ecological metagenomes</taxon>
    </lineage>
</organism>
<feature type="domain" description="Phosphoribosyltransferase" evidence="2">
    <location>
        <begin position="137"/>
        <end position="205"/>
    </location>
</feature>
<dbReference type="InterPro" id="IPR029057">
    <property type="entry name" value="PRTase-like"/>
</dbReference>
<proteinExistence type="inferred from homology"/>
<dbReference type="CDD" id="cd06223">
    <property type="entry name" value="PRTases_typeI"/>
    <property type="match status" value="1"/>
</dbReference>
<evidence type="ECO:0000313" key="3">
    <source>
        <dbReference type="EMBL" id="CAB4330241.1"/>
    </source>
</evidence>
<accession>A0A6J5YIU5</accession>
<dbReference type="Pfam" id="PF00156">
    <property type="entry name" value="Pribosyltran"/>
    <property type="match status" value="1"/>
</dbReference>
<dbReference type="InterPro" id="IPR051910">
    <property type="entry name" value="ComF/GntX_DNA_util-trans"/>
</dbReference>